<dbReference type="OMA" id="CATRDFH"/>
<gene>
    <name evidence="8" type="primary">TRBV24-1</name>
</gene>
<accession>A0A0D9R5W2</accession>
<dbReference type="Gene3D" id="2.60.40.10">
    <property type="entry name" value="Immunoglobulins"/>
    <property type="match status" value="1"/>
</dbReference>
<organism evidence="8 9">
    <name type="scientific">Chlorocebus sabaeus</name>
    <name type="common">Green monkey</name>
    <name type="synonym">Simia sabaea</name>
    <dbReference type="NCBI Taxonomy" id="60711"/>
    <lineage>
        <taxon>Eukaryota</taxon>
        <taxon>Metazoa</taxon>
        <taxon>Chordata</taxon>
        <taxon>Craniata</taxon>
        <taxon>Vertebrata</taxon>
        <taxon>Euteleostomi</taxon>
        <taxon>Mammalia</taxon>
        <taxon>Eutheria</taxon>
        <taxon>Euarchontoglires</taxon>
        <taxon>Primates</taxon>
        <taxon>Haplorrhini</taxon>
        <taxon>Catarrhini</taxon>
        <taxon>Cercopithecidae</taxon>
        <taxon>Cercopithecinae</taxon>
        <taxon>Chlorocebus</taxon>
    </lineage>
</organism>
<evidence type="ECO:0000259" key="7">
    <source>
        <dbReference type="PROSITE" id="PS50835"/>
    </source>
</evidence>
<dbReference type="GO" id="GO:0007166">
    <property type="term" value="P:cell surface receptor signaling pathway"/>
    <property type="evidence" value="ECO:0007669"/>
    <property type="project" value="TreeGrafter"/>
</dbReference>
<evidence type="ECO:0000313" key="9">
    <source>
        <dbReference type="Proteomes" id="UP000029965"/>
    </source>
</evidence>
<dbReference type="AlphaFoldDB" id="A0A0D9R5W2"/>
<feature type="signal peptide" evidence="6">
    <location>
        <begin position="1"/>
        <end position="21"/>
    </location>
</feature>
<reference evidence="8" key="3">
    <citation type="submission" date="2025-09" db="UniProtKB">
        <authorList>
            <consortium name="Ensembl"/>
        </authorList>
    </citation>
    <scope>IDENTIFICATION</scope>
</reference>
<reference evidence="8 9" key="1">
    <citation type="submission" date="2014-03" db="EMBL/GenBank/DDBJ databases">
        <authorList>
            <person name="Warren W."/>
            <person name="Wilson R.K."/>
        </authorList>
    </citation>
    <scope>NUCLEOTIDE SEQUENCE</scope>
</reference>
<dbReference type="EMBL" id="AQIB01162321">
    <property type="status" value="NOT_ANNOTATED_CDS"/>
    <property type="molecule type" value="Genomic_DNA"/>
</dbReference>
<reference evidence="8" key="2">
    <citation type="submission" date="2025-08" db="UniProtKB">
        <authorList>
            <consortium name="Ensembl"/>
        </authorList>
    </citation>
    <scope>IDENTIFICATION</scope>
</reference>
<keyword evidence="2" id="KW-1003">Cell membrane</keyword>
<evidence type="ECO:0000313" key="8">
    <source>
        <dbReference type="Ensembl" id="ENSCSAP00000004001.1"/>
    </source>
</evidence>
<keyword evidence="5" id="KW-0472">Membrane</keyword>
<evidence type="ECO:0000256" key="2">
    <source>
        <dbReference type="ARBA" id="ARBA00022475"/>
    </source>
</evidence>
<feature type="chain" id="PRO_5002344493" evidence="6">
    <location>
        <begin position="22"/>
        <end position="136"/>
    </location>
</feature>
<evidence type="ECO:0000256" key="3">
    <source>
        <dbReference type="ARBA" id="ARBA00022729"/>
    </source>
</evidence>
<dbReference type="Bgee" id="ENSCSAG00000007737">
    <property type="expression patterns" value="Expressed in caudate nucleus and 2 other cell types or tissues"/>
</dbReference>
<keyword evidence="3 6" id="KW-0732">Signal</keyword>
<dbReference type="InterPro" id="IPR007110">
    <property type="entry name" value="Ig-like_dom"/>
</dbReference>
<keyword evidence="9" id="KW-1185">Reference proteome</keyword>
<dbReference type="InterPro" id="IPR013783">
    <property type="entry name" value="Ig-like_fold"/>
</dbReference>
<evidence type="ECO:0000256" key="1">
    <source>
        <dbReference type="ARBA" id="ARBA00004236"/>
    </source>
</evidence>
<dbReference type="InterPro" id="IPR036179">
    <property type="entry name" value="Ig-like_dom_sf"/>
</dbReference>
<dbReference type="SUPFAM" id="SSF48726">
    <property type="entry name" value="Immunoglobulin"/>
    <property type="match status" value="1"/>
</dbReference>
<dbReference type="GO" id="GO:0002376">
    <property type="term" value="P:immune system process"/>
    <property type="evidence" value="ECO:0007669"/>
    <property type="project" value="UniProtKB-KW"/>
</dbReference>
<proteinExistence type="predicted"/>
<dbReference type="GeneTree" id="ENSGT00940000162480"/>
<dbReference type="SMART" id="SM00409">
    <property type="entry name" value="IG"/>
    <property type="match status" value="1"/>
</dbReference>
<dbReference type="InterPro" id="IPR050413">
    <property type="entry name" value="TCR_beta_variable"/>
</dbReference>
<dbReference type="PANTHER" id="PTHR23268:SF54">
    <property type="entry name" value="T CELL RECEPTOR BETA VARIABLE 24-1"/>
    <property type="match status" value="1"/>
</dbReference>
<protein>
    <submittedName>
        <fullName evidence="8">T cell receptor beta variable 24-1</fullName>
    </submittedName>
</protein>
<dbReference type="InterPro" id="IPR003599">
    <property type="entry name" value="Ig_sub"/>
</dbReference>
<name>A0A0D9R5W2_CHLSB</name>
<dbReference type="eggNOG" id="ENOG502SA48">
    <property type="taxonomic scope" value="Eukaryota"/>
</dbReference>
<dbReference type="Pfam" id="PF07686">
    <property type="entry name" value="V-set"/>
    <property type="match status" value="1"/>
</dbReference>
<dbReference type="Ensembl" id="ENSCSAT00000005783.1">
    <property type="protein sequence ID" value="ENSCSAP00000004001.1"/>
    <property type="gene ID" value="ENSCSAG00000007737.1"/>
</dbReference>
<evidence type="ECO:0000256" key="5">
    <source>
        <dbReference type="ARBA" id="ARBA00023136"/>
    </source>
</evidence>
<dbReference type="GO" id="GO:0005886">
    <property type="term" value="C:plasma membrane"/>
    <property type="evidence" value="ECO:0007669"/>
    <property type="project" value="UniProtKB-SubCell"/>
</dbReference>
<dbReference type="SMART" id="SM00406">
    <property type="entry name" value="IGv"/>
    <property type="match status" value="1"/>
</dbReference>
<keyword evidence="4" id="KW-0391">Immunity</keyword>
<evidence type="ECO:0000256" key="6">
    <source>
        <dbReference type="SAM" id="SignalP"/>
    </source>
</evidence>
<dbReference type="PANTHER" id="PTHR23268">
    <property type="entry name" value="T-CELL RECEPTOR BETA CHAIN"/>
    <property type="match status" value="1"/>
</dbReference>
<comment type="subcellular location">
    <subcellularLocation>
        <location evidence="1">Cell membrane</location>
    </subcellularLocation>
</comment>
<dbReference type="Proteomes" id="UP000029965">
    <property type="component" value="Chromosome 21"/>
</dbReference>
<feature type="domain" description="Ig-like" evidence="7">
    <location>
        <begin position="21"/>
        <end position="126"/>
    </location>
</feature>
<sequence>MASLLLFCVAFCLLGTGSMDADVTQTPRNKIAKTGKRIMLECSQTKSHDRMYWYRQDPGLGLRLIYYSFDVKDINKGEISDGYNVSRQEQAKFSLSLESATPNQTALYFCATSDLHSASWPPAVYTERQTHGPYGS</sequence>
<evidence type="ECO:0000256" key="4">
    <source>
        <dbReference type="ARBA" id="ARBA00022859"/>
    </source>
</evidence>
<dbReference type="PROSITE" id="PS50835">
    <property type="entry name" value="IG_LIKE"/>
    <property type="match status" value="1"/>
</dbReference>
<dbReference type="InterPro" id="IPR013106">
    <property type="entry name" value="Ig_V-set"/>
</dbReference>